<dbReference type="AlphaFoldDB" id="A0A1V2JZR9"/>
<proteinExistence type="predicted"/>
<dbReference type="RefSeq" id="WP_076954154.1">
    <property type="nucleotide sequence ID" value="NZ_MNPW01000013.1"/>
</dbReference>
<reference evidence="1 2" key="1">
    <citation type="submission" date="2016-10" db="EMBL/GenBank/DDBJ databases">
        <title>Pseudomonas lactis sp. nov. and Pseudomonas paralactis sp. nov., isolated from bovine raw milk.</title>
        <authorList>
            <person name="Von Neubeck M."/>
            <person name="Huptas C."/>
            <person name="Glueck C."/>
            <person name="Krewinkel M."/>
            <person name="Stoeckel M."/>
            <person name="Stressler T."/>
            <person name="Fischer L."/>
            <person name="Hinrichs J."/>
            <person name="Scherer S."/>
            <person name="Wenning M."/>
        </authorList>
    </citation>
    <scope>NUCLEOTIDE SEQUENCE [LARGE SCALE GENOMIC DNA]</scope>
    <source>
        <strain evidence="1 2">DSM 17516</strain>
    </source>
</reference>
<dbReference type="EMBL" id="MNPW01000013">
    <property type="protein sequence ID" value="ONH50938.1"/>
    <property type="molecule type" value="Genomic_DNA"/>
</dbReference>
<name>A0A1V2JZR9_PSECE</name>
<evidence type="ECO:0000313" key="2">
    <source>
        <dbReference type="Proteomes" id="UP000189295"/>
    </source>
</evidence>
<comment type="caution">
    <text evidence="1">The sequence shown here is derived from an EMBL/GenBank/DDBJ whole genome shotgun (WGS) entry which is preliminary data.</text>
</comment>
<sequence length="69" mass="7521">MSQEAKIIALEHIVFQLLKELDLRHGLSSDMILERALGSIQSKDYPGDPVRAAAASGALKDAWAFLGKK</sequence>
<accession>A0A1V2JZR9</accession>
<gene>
    <name evidence="1" type="ORF">BLL36_23805</name>
</gene>
<dbReference type="OrthoDB" id="7031209at2"/>
<organism evidence="1 2">
    <name type="scientific">Pseudomonas cedrina subsp. cedrina</name>
    <dbReference type="NCBI Taxonomy" id="76762"/>
    <lineage>
        <taxon>Bacteria</taxon>
        <taxon>Pseudomonadati</taxon>
        <taxon>Pseudomonadota</taxon>
        <taxon>Gammaproteobacteria</taxon>
        <taxon>Pseudomonadales</taxon>
        <taxon>Pseudomonadaceae</taxon>
        <taxon>Pseudomonas</taxon>
    </lineage>
</organism>
<evidence type="ECO:0000313" key="1">
    <source>
        <dbReference type="EMBL" id="ONH50938.1"/>
    </source>
</evidence>
<protein>
    <submittedName>
        <fullName evidence="1">Uncharacterized protein</fullName>
    </submittedName>
</protein>
<dbReference type="Proteomes" id="UP000189295">
    <property type="component" value="Unassembled WGS sequence"/>
</dbReference>